<evidence type="ECO:0000256" key="1">
    <source>
        <dbReference type="ARBA" id="ARBA00004141"/>
    </source>
</evidence>
<feature type="domain" description="CorA-like transporter" evidence="7">
    <location>
        <begin position="48"/>
        <end position="220"/>
    </location>
</feature>
<dbReference type="STRING" id="254877.A0A1V6T3I2"/>
<dbReference type="SUPFAM" id="SSF144083">
    <property type="entry name" value="Magnesium transport protein CorA, transmembrane region"/>
    <property type="match status" value="1"/>
</dbReference>
<evidence type="ECO:0000313" key="9">
    <source>
        <dbReference type="Proteomes" id="UP000191342"/>
    </source>
</evidence>
<evidence type="ECO:0000256" key="2">
    <source>
        <dbReference type="ARBA" id="ARBA00022692"/>
    </source>
</evidence>
<dbReference type="InterPro" id="IPR058257">
    <property type="entry name" value="CorA-like_dom"/>
</dbReference>
<dbReference type="Proteomes" id="UP000191342">
    <property type="component" value="Unassembled WGS sequence"/>
</dbReference>
<name>A0A1V6T3I2_9EURO</name>
<sequence>MVTNSMYPTFCLHDAPVSISLYQSHVDTPGRLIAPVFNDNGLFQEHISTAPLPKLRIVSIHSKSSITPLQISKDALQMLKDAYKIGDELWDLTSTFGDKPTSAAVGEGAMKVQSGENGIQDISYRLTFPTPVGAEDWTMRQMGVFHHHDPNNLENLWVFFHVGRDTPMQKEIEQYAALSQQGLRSDHAWLALHSSAFSSCLHNWRSYVNRLGYDVDRHSDRSLGFILRNIDHFLTAGGDSNLTAIHNTRDLLLPTSYRLRVLLETLTKLGYLSSILGSQCTAADNGFRQLATCVAYHKDRVEGLVVGVEVLKEKVKDILNMTTLGLDFRMTNQMLDLNNRMVELNNRMLNANQQLLELGTKSFDDNATVKVVTILTLIYLPASLVSSIFGMNLFKFDDGTTEEFRISKQFWIYVVATIILAIITVSVYLWTHKEQVRRRNSHPGNGISQDTEEDADT</sequence>
<feature type="coiled-coil region" evidence="5">
    <location>
        <begin position="334"/>
        <end position="361"/>
    </location>
</feature>
<dbReference type="Gene3D" id="1.20.58.340">
    <property type="entry name" value="Magnesium transport protein CorA, transmembrane region"/>
    <property type="match status" value="1"/>
</dbReference>
<evidence type="ECO:0000313" key="8">
    <source>
        <dbReference type="EMBL" id="OQE20822.1"/>
    </source>
</evidence>
<keyword evidence="4 6" id="KW-0472">Membrane</keyword>
<feature type="transmembrane region" description="Helical" evidence="6">
    <location>
        <begin position="410"/>
        <end position="430"/>
    </location>
</feature>
<feature type="transmembrane region" description="Helical" evidence="6">
    <location>
        <begin position="371"/>
        <end position="390"/>
    </location>
</feature>
<dbReference type="Pfam" id="PF01544">
    <property type="entry name" value="CorA"/>
    <property type="match status" value="1"/>
</dbReference>
<dbReference type="OrthoDB" id="1046782at2759"/>
<dbReference type="InterPro" id="IPR002523">
    <property type="entry name" value="MgTranspt_CorA/ZnTranspt_ZntB"/>
</dbReference>
<organism evidence="8 9">
    <name type="scientific">Penicillium flavigenum</name>
    <dbReference type="NCBI Taxonomy" id="254877"/>
    <lineage>
        <taxon>Eukaryota</taxon>
        <taxon>Fungi</taxon>
        <taxon>Dikarya</taxon>
        <taxon>Ascomycota</taxon>
        <taxon>Pezizomycotina</taxon>
        <taxon>Eurotiomycetes</taxon>
        <taxon>Eurotiomycetidae</taxon>
        <taxon>Eurotiales</taxon>
        <taxon>Aspergillaceae</taxon>
        <taxon>Penicillium</taxon>
    </lineage>
</organism>
<keyword evidence="9" id="KW-1185">Reference proteome</keyword>
<evidence type="ECO:0000256" key="4">
    <source>
        <dbReference type="ARBA" id="ARBA00023136"/>
    </source>
</evidence>
<evidence type="ECO:0000256" key="6">
    <source>
        <dbReference type="SAM" id="Phobius"/>
    </source>
</evidence>
<evidence type="ECO:0000259" key="7">
    <source>
        <dbReference type="Pfam" id="PF26616"/>
    </source>
</evidence>
<keyword evidence="5" id="KW-0175">Coiled coil</keyword>
<keyword evidence="2 6" id="KW-0812">Transmembrane</keyword>
<gene>
    <name evidence="8" type="ORF">PENFLA_c015G00049</name>
</gene>
<proteinExistence type="predicted"/>
<comment type="caution">
    <text evidence="8">The sequence shown here is derived from an EMBL/GenBank/DDBJ whole genome shotgun (WGS) entry which is preliminary data.</text>
</comment>
<comment type="subcellular location">
    <subcellularLocation>
        <location evidence="1">Membrane</location>
        <topology evidence="1">Multi-pass membrane protein</topology>
    </subcellularLocation>
</comment>
<dbReference type="Pfam" id="PF26616">
    <property type="entry name" value="CorA-like"/>
    <property type="match status" value="1"/>
</dbReference>
<dbReference type="GO" id="GO:0016020">
    <property type="term" value="C:membrane"/>
    <property type="evidence" value="ECO:0007669"/>
    <property type="project" value="UniProtKB-SubCell"/>
</dbReference>
<dbReference type="AlphaFoldDB" id="A0A1V6T3I2"/>
<accession>A0A1V6T3I2</accession>
<keyword evidence="3 6" id="KW-1133">Transmembrane helix</keyword>
<dbReference type="GO" id="GO:0046873">
    <property type="term" value="F:metal ion transmembrane transporter activity"/>
    <property type="evidence" value="ECO:0007669"/>
    <property type="project" value="InterPro"/>
</dbReference>
<dbReference type="InterPro" id="IPR045863">
    <property type="entry name" value="CorA_TM1_TM2"/>
</dbReference>
<reference evidence="9" key="1">
    <citation type="journal article" date="2017" name="Nat. Microbiol.">
        <title>Global analysis of biosynthetic gene clusters reveals vast potential of secondary metabolite production in Penicillium species.</title>
        <authorList>
            <person name="Nielsen J.C."/>
            <person name="Grijseels S."/>
            <person name="Prigent S."/>
            <person name="Ji B."/>
            <person name="Dainat J."/>
            <person name="Nielsen K.F."/>
            <person name="Frisvad J.C."/>
            <person name="Workman M."/>
            <person name="Nielsen J."/>
        </authorList>
    </citation>
    <scope>NUCLEOTIDE SEQUENCE [LARGE SCALE GENOMIC DNA]</scope>
    <source>
        <strain evidence="9">IBT 14082</strain>
    </source>
</reference>
<evidence type="ECO:0000256" key="5">
    <source>
        <dbReference type="SAM" id="Coils"/>
    </source>
</evidence>
<evidence type="ECO:0000256" key="3">
    <source>
        <dbReference type="ARBA" id="ARBA00022989"/>
    </source>
</evidence>
<dbReference type="EMBL" id="MLQL01000015">
    <property type="protein sequence ID" value="OQE20822.1"/>
    <property type="molecule type" value="Genomic_DNA"/>
</dbReference>
<protein>
    <recommendedName>
        <fullName evidence="7">CorA-like transporter domain-containing protein</fullName>
    </recommendedName>
</protein>